<sequence>MKNKLVDLRNHLFATLEGLQDEEKPLDVDRAMAVSDVAQKIINTGKLELHLLDLVGQRARSEFLGLPAPEPPTKRELSLIR</sequence>
<evidence type="ECO:0000313" key="1">
    <source>
        <dbReference type="EMBL" id="KKL72753.1"/>
    </source>
</evidence>
<dbReference type="AlphaFoldDB" id="A0A0F9EFC3"/>
<protein>
    <submittedName>
        <fullName evidence="1">Uncharacterized protein</fullName>
    </submittedName>
</protein>
<dbReference type="EMBL" id="LAZR01025174">
    <property type="protein sequence ID" value="KKL72753.1"/>
    <property type="molecule type" value="Genomic_DNA"/>
</dbReference>
<gene>
    <name evidence="1" type="ORF">LCGC14_2081770</name>
</gene>
<proteinExistence type="predicted"/>
<name>A0A0F9EFC3_9ZZZZ</name>
<accession>A0A0F9EFC3</accession>
<reference evidence="1" key="1">
    <citation type="journal article" date="2015" name="Nature">
        <title>Complex archaea that bridge the gap between prokaryotes and eukaryotes.</title>
        <authorList>
            <person name="Spang A."/>
            <person name="Saw J.H."/>
            <person name="Jorgensen S.L."/>
            <person name="Zaremba-Niedzwiedzka K."/>
            <person name="Martijn J."/>
            <person name="Lind A.E."/>
            <person name="van Eijk R."/>
            <person name="Schleper C."/>
            <person name="Guy L."/>
            <person name="Ettema T.J."/>
        </authorList>
    </citation>
    <scope>NUCLEOTIDE SEQUENCE</scope>
</reference>
<organism evidence="1">
    <name type="scientific">marine sediment metagenome</name>
    <dbReference type="NCBI Taxonomy" id="412755"/>
    <lineage>
        <taxon>unclassified sequences</taxon>
        <taxon>metagenomes</taxon>
        <taxon>ecological metagenomes</taxon>
    </lineage>
</organism>
<comment type="caution">
    <text evidence="1">The sequence shown here is derived from an EMBL/GenBank/DDBJ whole genome shotgun (WGS) entry which is preliminary data.</text>
</comment>